<dbReference type="EMBL" id="CP009574">
    <property type="protein sequence ID" value="AIT09921.1"/>
    <property type="molecule type" value="Genomic_DNA"/>
</dbReference>
<dbReference type="Proteomes" id="UP000029672">
    <property type="component" value="Chromosome"/>
</dbReference>
<keyword evidence="2" id="KW-1185">Reference proteome</keyword>
<dbReference type="SUPFAM" id="SSF52317">
    <property type="entry name" value="Class I glutamine amidotransferase-like"/>
    <property type="match status" value="1"/>
</dbReference>
<evidence type="ECO:0008006" key="3">
    <source>
        <dbReference type="Google" id="ProtNLM"/>
    </source>
</evidence>
<reference evidence="1 2" key="1">
    <citation type="submission" date="2014-10" db="EMBL/GenBank/DDBJ databases">
        <title>Whole genome sequence of Francisella endociliophora strain FSC1006, isolated from a laboratory culture of the marine ciliate Euplotes raikovi.</title>
        <authorList>
            <person name="Granberg M."/>
            <person name="Backman S."/>
            <person name="Lundmark E."/>
            <person name="Nilsson E."/>
            <person name="Karlsson E."/>
            <person name="Thelaus J."/>
            <person name="Ohrman C."/>
            <person name="Larkeryd A."/>
            <person name="Stenberg P."/>
        </authorList>
    </citation>
    <scope>NUCLEOTIDE SEQUENCE [LARGE SCALE GENOMIC DNA]</scope>
    <source>
        <strain evidence="1 2">FSC1006</strain>
    </source>
</reference>
<organism evidence="1 2">
    <name type="scientific">Candidatus Francisella endociliophora</name>
    <dbReference type="NCBI Taxonomy" id="653937"/>
    <lineage>
        <taxon>Bacteria</taxon>
        <taxon>Pseudomonadati</taxon>
        <taxon>Pseudomonadota</taxon>
        <taxon>Gammaproteobacteria</taxon>
        <taxon>Thiotrichales</taxon>
        <taxon>Francisellaceae</taxon>
        <taxon>Francisella</taxon>
    </lineage>
</organism>
<dbReference type="HOGENOM" id="CLU_596843_0_0_6"/>
<dbReference type="AlphaFoldDB" id="A0A097EQT7"/>
<gene>
    <name evidence="1" type="ORF">LO80_08040</name>
</gene>
<protein>
    <recommendedName>
        <fullName evidence="3">Cyanophycinase</fullName>
    </recommendedName>
</protein>
<dbReference type="KEGG" id="frf:LO80_08040"/>
<dbReference type="OrthoDB" id="9799980at2"/>
<evidence type="ECO:0000313" key="1">
    <source>
        <dbReference type="EMBL" id="AIT09921.1"/>
    </source>
</evidence>
<evidence type="ECO:0000313" key="2">
    <source>
        <dbReference type="Proteomes" id="UP000029672"/>
    </source>
</evidence>
<proteinExistence type="predicted"/>
<dbReference type="RefSeq" id="WP_040010272.1">
    <property type="nucleotide sequence ID" value="NZ_CP009574.1"/>
</dbReference>
<sequence>MKKIVLVISIVLLFTGYSYSTTKKVFLVGGNLDGTYSQIFDDMASAIDMKLDRQDNCGDWNTTKCPKVAVITSAADNSEIAKDKVYPYYKKLFEDNGFITKHVIANVDNYTTTTDTNTKQGAENARIIKDADIIFFNGGNQTLHSRTWLNDDGSYNTLMKEVAPKYNSGALMVGTSAGMAVLGDITFGGISDSAKDSFGILFFHHNQGLAQKSVKDGAVGGTGFADQRINPNPKLVKLQHEQNGGLMSGLSLLPFEVITDTHFGDRGRLGRLISAMSDSKKHIGLGIDQDNTALLVTIESNDTFNLSAYGKNGSYIVSTYDSNFDNGKGSIFAKNIRLDYLSNGDVAKVSGKNITVIPANNKKAILTESNNQSTSNDILSPYAIFDVISSLSKSSKQSATGKTNIPAEYPTNTPIFEFLFTKDNTKSYCIMSDNKCLTEPSDYTIENLYLDIESKQLN</sequence>
<dbReference type="PANTHER" id="PTHR36175">
    <property type="entry name" value="CYANOPHYCINASE"/>
    <property type="match status" value="1"/>
</dbReference>
<dbReference type="STRING" id="1547445.LO80_08040"/>
<dbReference type="eggNOG" id="COG4242">
    <property type="taxonomic scope" value="Bacteria"/>
</dbReference>
<dbReference type="InterPro" id="IPR029062">
    <property type="entry name" value="Class_I_gatase-like"/>
</dbReference>
<dbReference type="PANTHER" id="PTHR36175:SF1">
    <property type="entry name" value="CYANOPHYCINASE"/>
    <property type="match status" value="1"/>
</dbReference>
<dbReference type="Gene3D" id="3.40.50.880">
    <property type="match status" value="1"/>
</dbReference>
<name>A0A097EQT7_9GAMM</name>
<accession>A0A097EQT7</accession>